<dbReference type="PANTHER" id="PTHR13393">
    <property type="entry name" value="SAM-DEPENDENT METHYLTRANSFERASE"/>
    <property type="match status" value="1"/>
</dbReference>
<keyword evidence="5 6" id="KW-0949">S-adenosyl-L-methionine</keyword>
<evidence type="ECO:0000256" key="6">
    <source>
        <dbReference type="HAMAP-Rule" id="MF_01848"/>
    </source>
</evidence>
<proteinExistence type="inferred from homology"/>
<evidence type="ECO:0000256" key="5">
    <source>
        <dbReference type="ARBA" id="ARBA00022691"/>
    </source>
</evidence>
<reference evidence="8 9" key="1">
    <citation type="submission" date="2024-09" db="EMBL/GenBank/DDBJ databases">
        <authorList>
            <person name="Sun Q."/>
            <person name="Mori K."/>
        </authorList>
    </citation>
    <scope>NUCLEOTIDE SEQUENCE [LARGE SCALE GENOMIC DNA]</scope>
    <source>
        <strain evidence="8 9">NCAIM B.01794</strain>
    </source>
</reference>
<dbReference type="RefSeq" id="WP_376948227.1">
    <property type="nucleotide sequence ID" value="NZ_CP171449.1"/>
</dbReference>
<evidence type="ECO:0000256" key="7">
    <source>
        <dbReference type="SAM" id="MobiDB-lite"/>
    </source>
</evidence>
<dbReference type="Proteomes" id="UP001589891">
    <property type="component" value="Unassembled WGS sequence"/>
</dbReference>
<evidence type="ECO:0000256" key="1">
    <source>
        <dbReference type="ARBA" id="ARBA00022490"/>
    </source>
</evidence>
<evidence type="ECO:0000256" key="3">
    <source>
        <dbReference type="ARBA" id="ARBA00022603"/>
    </source>
</evidence>
<dbReference type="EC" id="2.1.1.181" evidence="6"/>
<accession>A0ABV6SPJ9</accession>
<dbReference type="HAMAP" id="MF_01848">
    <property type="entry name" value="23SrRNA_methyltr_F"/>
    <property type="match status" value="1"/>
</dbReference>
<dbReference type="PIRSF" id="PIRSF029038">
    <property type="entry name" value="Mtase_YbiN_prd"/>
    <property type="match status" value="1"/>
</dbReference>
<dbReference type="InterPro" id="IPR016909">
    <property type="entry name" value="rRNA_lsu_MeTfrase_F"/>
</dbReference>
<organism evidence="8 9">
    <name type="scientific">Azorhizophilus paspali</name>
    <name type="common">Azotobacter paspali</name>
    <dbReference type="NCBI Taxonomy" id="69963"/>
    <lineage>
        <taxon>Bacteria</taxon>
        <taxon>Pseudomonadati</taxon>
        <taxon>Pseudomonadota</taxon>
        <taxon>Gammaproteobacteria</taxon>
        <taxon>Pseudomonadales</taxon>
        <taxon>Pseudomonadaceae</taxon>
        <taxon>Azorhizophilus</taxon>
    </lineage>
</organism>
<keyword evidence="1 6" id="KW-0963">Cytoplasm</keyword>
<sequence>MPSTPHSSMPPAQGPSPLHPRNRHRGRYDFPALIRRYPALAAFVILNPYGKRSIDFADPEAVKALNRALLAEHYGIHQWDIPPGYLCPPIPGRADYLHGLADLLATEHSGIIPRGAALRVLDIGVGANCIYPLIGHREYGWRFLGADIDPIALASAEAIVRANPGLAAAIRLRRQNDPAHIFQGLLRSDERFDLSLCNPPFHASPEEAVRGSRRKWRNLGKLDPGRKLPLLNFGGQGAELCCPGGEAAFVARMIAESAQFAGQVCWFSSLISKAANLPAARTALQRAGAREVRVVPMAQGQKQSRFVAWTFLDDAARRHWREERRKTPRRETARD</sequence>
<dbReference type="PANTHER" id="PTHR13393:SF0">
    <property type="entry name" value="RNA N6-ADENOSINE-METHYLTRANSFERASE METTL16"/>
    <property type="match status" value="1"/>
</dbReference>
<comment type="caution">
    <text evidence="8">The sequence shown here is derived from an EMBL/GenBank/DDBJ whole genome shotgun (WGS) entry which is preliminary data.</text>
</comment>
<dbReference type="NCBIfam" id="NF008725">
    <property type="entry name" value="PRK11727.1"/>
    <property type="match status" value="1"/>
</dbReference>
<keyword evidence="3 6" id="KW-0489">Methyltransferase</keyword>
<dbReference type="InterPro" id="IPR010286">
    <property type="entry name" value="METTL16/RlmF"/>
</dbReference>
<comment type="subcellular location">
    <subcellularLocation>
        <location evidence="6">Cytoplasm</location>
    </subcellularLocation>
</comment>
<dbReference type="Gene3D" id="3.40.50.150">
    <property type="entry name" value="Vaccinia Virus protein VP39"/>
    <property type="match status" value="1"/>
</dbReference>
<feature type="region of interest" description="Disordered" evidence="7">
    <location>
        <begin position="1"/>
        <end position="23"/>
    </location>
</feature>
<protein>
    <recommendedName>
        <fullName evidence="6">Ribosomal RNA large subunit methyltransferase F</fullName>
        <ecNumber evidence="6">2.1.1.181</ecNumber>
    </recommendedName>
    <alternativeName>
        <fullName evidence="6">23S rRNA mA1618 methyltransferase</fullName>
    </alternativeName>
    <alternativeName>
        <fullName evidence="6">rRNA adenine N-6-methyltransferase</fullName>
    </alternativeName>
</protein>
<comment type="similarity">
    <text evidence="6">Belongs to the methyltransferase superfamily. METTL16/RlmF family.</text>
</comment>
<comment type="function">
    <text evidence="6">Specifically methylates the adenine in position 1618 of 23S rRNA.</text>
</comment>
<keyword evidence="2 6" id="KW-0698">rRNA processing</keyword>
<dbReference type="SUPFAM" id="SSF53335">
    <property type="entry name" value="S-adenosyl-L-methionine-dependent methyltransferases"/>
    <property type="match status" value="1"/>
</dbReference>
<keyword evidence="4 6" id="KW-0808">Transferase</keyword>
<dbReference type="EMBL" id="JBHLSS010000116">
    <property type="protein sequence ID" value="MFC0711457.1"/>
    <property type="molecule type" value="Genomic_DNA"/>
</dbReference>
<comment type="catalytic activity">
    <reaction evidence="6">
        <text>adenosine(1618) in 23S rRNA + S-adenosyl-L-methionine = N(6)-methyladenosine(1618) in 23S rRNA + S-adenosyl-L-homocysteine + H(+)</text>
        <dbReference type="Rhea" id="RHEA:16497"/>
        <dbReference type="Rhea" id="RHEA-COMP:10229"/>
        <dbReference type="Rhea" id="RHEA-COMP:10231"/>
        <dbReference type="ChEBI" id="CHEBI:15378"/>
        <dbReference type="ChEBI" id="CHEBI:57856"/>
        <dbReference type="ChEBI" id="CHEBI:59789"/>
        <dbReference type="ChEBI" id="CHEBI:74411"/>
        <dbReference type="ChEBI" id="CHEBI:74449"/>
        <dbReference type="EC" id="2.1.1.181"/>
    </reaction>
</comment>
<name>A0ABV6SPJ9_AZOPA</name>
<dbReference type="GO" id="GO:0052907">
    <property type="term" value="F:23S rRNA (adenine(1618)-N(6))-methyltransferase activity"/>
    <property type="evidence" value="ECO:0007669"/>
    <property type="project" value="UniProtKB-EC"/>
</dbReference>
<evidence type="ECO:0000256" key="2">
    <source>
        <dbReference type="ARBA" id="ARBA00022552"/>
    </source>
</evidence>
<dbReference type="CDD" id="cd02440">
    <property type="entry name" value="AdoMet_MTases"/>
    <property type="match status" value="1"/>
</dbReference>
<evidence type="ECO:0000313" key="9">
    <source>
        <dbReference type="Proteomes" id="UP001589891"/>
    </source>
</evidence>
<dbReference type="Pfam" id="PF05971">
    <property type="entry name" value="Methyltransf_10"/>
    <property type="match status" value="1"/>
</dbReference>
<keyword evidence="9" id="KW-1185">Reference proteome</keyword>
<gene>
    <name evidence="6 8" type="primary">rlmF</name>
    <name evidence="8" type="ORF">ACFFGX_18515</name>
</gene>
<evidence type="ECO:0000313" key="8">
    <source>
        <dbReference type="EMBL" id="MFC0711457.1"/>
    </source>
</evidence>
<evidence type="ECO:0000256" key="4">
    <source>
        <dbReference type="ARBA" id="ARBA00022679"/>
    </source>
</evidence>
<dbReference type="InterPro" id="IPR029063">
    <property type="entry name" value="SAM-dependent_MTases_sf"/>
</dbReference>